<keyword evidence="3" id="KW-1185">Reference proteome</keyword>
<feature type="transmembrane region" description="Helical" evidence="1">
    <location>
        <begin position="99"/>
        <end position="120"/>
    </location>
</feature>
<dbReference type="OrthoDB" id="4928721at2"/>
<protein>
    <recommendedName>
        <fullName evidence="4">DUF2975 domain-containing protein</fullName>
    </recommendedName>
</protein>
<feature type="transmembrane region" description="Helical" evidence="1">
    <location>
        <begin position="21"/>
        <end position="41"/>
    </location>
</feature>
<keyword evidence="1" id="KW-0812">Transmembrane</keyword>
<accession>D1BAD7</accession>
<dbReference type="HOGENOM" id="CLU_1228147_0_0_11"/>
<dbReference type="eggNOG" id="ENOG5032ZIC">
    <property type="taxonomic scope" value="Bacteria"/>
</dbReference>
<proteinExistence type="predicted"/>
<reference evidence="2 3" key="1">
    <citation type="journal article" date="2009" name="Stand. Genomic Sci.">
        <title>Complete genome sequence of Sanguibacter keddieii type strain (ST-74).</title>
        <authorList>
            <person name="Ivanova N."/>
            <person name="Sikorski J."/>
            <person name="Sims D."/>
            <person name="Brettin T."/>
            <person name="Detter J.C."/>
            <person name="Han C."/>
            <person name="Lapidus A."/>
            <person name="Copeland A."/>
            <person name="Glavina Del Rio T."/>
            <person name="Nolan M."/>
            <person name="Chen F."/>
            <person name="Lucas S."/>
            <person name="Tice H."/>
            <person name="Cheng J.F."/>
            <person name="Bruce D."/>
            <person name="Goodwin L."/>
            <person name="Pitluck S."/>
            <person name="Pati A."/>
            <person name="Mavromatis K."/>
            <person name="Chen A."/>
            <person name="Palaniappan K."/>
            <person name="D'haeseleer P."/>
            <person name="Chain P."/>
            <person name="Bristow J."/>
            <person name="Eisen J.A."/>
            <person name="Markowitz V."/>
            <person name="Hugenholtz P."/>
            <person name="Goker M."/>
            <person name="Pukall R."/>
            <person name="Klenk H.P."/>
            <person name="Kyrpides N.C."/>
        </authorList>
    </citation>
    <scope>NUCLEOTIDE SEQUENCE [LARGE SCALE GENOMIC DNA]</scope>
    <source>
        <strain evidence="3">ATCC 51767 / DSM 10542 / NCFB 3025 / ST-74</strain>
    </source>
</reference>
<keyword evidence="1" id="KW-0472">Membrane</keyword>
<dbReference type="RefSeq" id="WP_012865557.1">
    <property type="nucleotide sequence ID" value="NC_013521.1"/>
</dbReference>
<evidence type="ECO:0000256" key="1">
    <source>
        <dbReference type="SAM" id="Phobius"/>
    </source>
</evidence>
<name>D1BAD7_SANKS</name>
<dbReference type="AlphaFoldDB" id="D1BAD7"/>
<dbReference type="EMBL" id="CP001819">
    <property type="protein sequence ID" value="ACZ20488.1"/>
    <property type="molecule type" value="Genomic_DNA"/>
</dbReference>
<keyword evidence="1" id="KW-1133">Transmembrane helix</keyword>
<dbReference type="STRING" id="446469.Sked_05280"/>
<dbReference type="KEGG" id="ske:Sked_05280"/>
<feature type="transmembrane region" description="Helical" evidence="1">
    <location>
        <begin position="140"/>
        <end position="162"/>
    </location>
</feature>
<evidence type="ECO:0000313" key="2">
    <source>
        <dbReference type="EMBL" id="ACZ20488.1"/>
    </source>
</evidence>
<gene>
    <name evidence="2" type="ordered locus">Sked_05280</name>
</gene>
<evidence type="ECO:0008006" key="4">
    <source>
        <dbReference type="Google" id="ProtNLM"/>
    </source>
</evidence>
<organism evidence="2 3">
    <name type="scientific">Sanguibacter keddieii (strain ATCC 51767 / DSM 10542 / NCFB 3025 / ST-74)</name>
    <dbReference type="NCBI Taxonomy" id="446469"/>
    <lineage>
        <taxon>Bacteria</taxon>
        <taxon>Bacillati</taxon>
        <taxon>Actinomycetota</taxon>
        <taxon>Actinomycetes</taxon>
        <taxon>Micrococcales</taxon>
        <taxon>Sanguibacteraceae</taxon>
        <taxon>Sanguibacter</taxon>
    </lineage>
</organism>
<dbReference type="Proteomes" id="UP000000322">
    <property type="component" value="Chromosome"/>
</dbReference>
<sequence>MKTEVTSETTVRPAGGRSRRGVWVGRLVTTGVVAVAVLTVLGDLVRTVVTSTGRVLVTFGGADPRLRLSDLPQMIQADLREGATGTLADLDLGMRLLGAAPSLVHAVTVALAAWLLLRVLRGISGGTPFSPRVLGSWSRLSVVLLAGGLLHALLETAAVVYLSSRIGLLFGVGRVTSEQSEAFLGGDYQGIGIDVPHWPVPVLVAGLVALALTTAFRAGARLERDVDGVV</sequence>
<feature type="transmembrane region" description="Helical" evidence="1">
    <location>
        <begin position="198"/>
        <end position="216"/>
    </location>
</feature>
<evidence type="ECO:0000313" key="3">
    <source>
        <dbReference type="Proteomes" id="UP000000322"/>
    </source>
</evidence>